<dbReference type="PANTHER" id="PTHR34699">
    <property type="match status" value="1"/>
</dbReference>
<protein>
    <recommendedName>
        <fullName evidence="9">inosine/xanthosine triphosphatase</fullName>
        <ecNumber evidence="9">3.6.1.73</ecNumber>
    </recommendedName>
</protein>
<keyword evidence="6" id="KW-0460">Magnesium</keyword>
<gene>
    <name evidence="13" type="ORF">TrST_g12391</name>
</gene>
<dbReference type="PANTHER" id="PTHR34699:SF2">
    <property type="entry name" value="NON-CANONICAL PURINE NTP PHOSPHATASE_PRRC1 DOMAIN-CONTAINING PROTEIN"/>
    <property type="match status" value="1"/>
</dbReference>
<evidence type="ECO:0000313" key="14">
    <source>
        <dbReference type="Proteomes" id="UP001165085"/>
    </source>
</evidence>
<evidence type="ECO:0000256" key="2">
    <source>
        <dbReference type="ARBA" id="ARBA00001946"/>
    </source>
</evidence>
<dbReference type="EC" id="3.6.1.73" evidence="9"/>
<dbReference type="Gene3D" id="3.90.950.10">
    <property type="match status" value="1"/>
</dbReference>
<dbReference type="InterPro" id="IPR050299">
    <property type="entry name" value="YjjX_NTPase"/>
</dbReference>
<evidence type="ECO:0000256" key="3">
    <source>
        <dbReference type="ARBA" id="ARBA00022723"/>
    </source>
</evidence>
<keyword evidence="7" id="KW-0546">Nucleotide metabolism</keyword>
<dbReference type="EMBL" id="BRXY01000082">
    <property type="protein sequence ID" value="GMH63157.1"/>
    <property type="molecule type" value="Genomic_DNA"/>
</dbReference>
<dbReference type="GO" id="GO:0046872">
    <property type="term" value="F:metal ion binding"/>
    <property type="evidence" value="ECO:0007669"/>
    <property type="project" value="UniProtKB-KW"/>
</dbReference>
<comment type="caution">
    <text evidence="13">The sequence shown here is derived from an EMBL/GenBank/DDBJ whole genome shotgun (WGS) entry which is preliminary data.</text>
</comment>
<evidence type="ECO:0000259" key="12">
    <source>
        <dbReference type="Pfam" id="PF01931"/>
    </source>
</evidence>
<evidence type="ECO:0000256" key="10">
    <source>
        <dbReference type="ARBA" id="ARBA00048174"/>
    </source>
</evidence>
<comment type="catalytic activity">
    <reaction evidence="11">
        <text>XTP + H2O = XDP + phosphate + H(+)</text>
        <dbReference type="Rhea" id="RHEA:28406"/>
        <dbReference type="ChEBI" id="CHEBI:15377"/>
        <dbReference type="ChEBI" id="CHEBI:15378"/>
        <dbReference type="ChEBI" id="CHEBI:43474"/>
        <dbReference type="ChEBI" id="CHEBI:59884"/>
        <dbReference type="ChEBI" id="CHEBI:61314"/>
        <dbReference type="EC" id="3.6.1.73"/>
    </reaction>
</comment>
<evidence type="ECO:0000313" key="13">
    <source>
        <dbReference type="EMBL" id="GMH63157.1"/>
    </source>
</evidence>
<keyword evidence="8" id="KW-0464">Manganese</keyword>
<dbReference type="InterPro" id="IPR026533">
    <property type="entry name" value="NTPase/PRRC1"/>
</dbReference>
<dbReference type="GO" id="GO:0000166">
    <property type="term" value="F:nucleotide binding"/>
    <property type="evidence" value="ECO:0007669"/>
    <property type="project" value="UniProtKB-KW"/>
</dbReference>
<feature type="domain" description="Non-canonical purine NTP phosphatase/PRRC1" evidence="12">
    <location>
        <begin position="22"/>
        <end position="198"/>
    </location>
</feature>
<dbReference type="FunFam" id="3.90.950.10:FF:000002">
    <property type="entry name" value="Inosine/xanthosine triphosphatase"/>
    <property type="match status" value="1"/>
</dbReference>
<dbReference type="OrthoDB" id="300709at2759"/>
<dbReference type="GO" id="GO:0103023">
    <property type="term" value="F:ITPase activity"/>
    <property type="evidence" value="ECO:0007669"/>
    <property type="project" value="UniProtKB-EC"/>
</dbReference>
<keyword evidence="14" id="KW-1185">Reference proteome</keyword>
<dbReference type="Pfam" id="PF01931">
    <property type="entry name" value="NTPase_I-T"/>
    <property type="match status" value="1"/>
</dbReference>
<sequence length="231" mass="24692">MSHSLLRPGQAGGERVLNIAVGSKNPCKVDAVQQAFAAVLRSTDPDNTISLNVTGFSAPSLVSDQPMTDVESRLGAKNRAEAAAKMMEGCDFAVGLEGGIVDDCEGVMWCMAWMAVLCPSEADQGRRWGVARTGAFPLPPLMSALVRKGVELGIADDIVTKREDSKLGGGTVGVLTNEIIPRGKYYETAIILAMTRFIQEDVFYKGCDDGGAGITDETVKSYLERIEEEAK</sequence>
<name>A0A9W7A5A1_9STRA</name>
<reference evidence="14" key="1">
    <citation type="journal article" date="2023" name="Commun. Biol.">
        <title>Genome analysis of Parmales, the sister group of diatoms, reveals the evolutionary specialization of diatoms from phago-mixotrophs to photoautotrophs.</title>
        <authorList>
            <person name="Ban H."/>
            <person name="Sato S."/>
            <person name="Yoshikawa S."/>
            <person name="Yamada K."/>
            <person name="Nakamura Y."/>
            <person name="Ichinomiya M."/>
            <person name="Sato N."/>
            <person name="Blanc-Mathieu R."/>
            <person name="Endo H."/>
            <person name="Kuwata A."/>
            <person name="Ogata H."/>
        </authorList>
    </citation>
    <scope>NUCLEOTIDE SEQUENCE [LARGE SCALE GENOMIC DNA]</scope>
    <source>
        <strain evidence="14">NIES 3701</strain>
    </source>
</reference>
<evidence type="ECO:0000256" key="11">
    <source>
        <dbReference type="ARBA" id="ARBA00048781"/>
    </source>
</evidence>
<comment type="cofactor">
    <cofactor evidence="2">
        <name>Mg(2+)</name>
        <dbReference type="ChEBI" id="CHEBI:18420"/>
    </cofactor>
</comment>
<dbReference type="SUPFAM" id="SSF52972">
    <property type="entry name" value="ITPase-like"/>
    <property type="match status" value="1"/>
</dbReference>
<dbReference type="InterPro" id="IPR029001">
    <property type="entry name" value="ITPase-like_fam"/>
</dbReference>
<evidence type="ECO:0000256" key="7">
    <source>
        <dbReference type="ARBA" id="ARBA00023080"/>
    </source>
</evidence>
<comment type="catalytic activity">
    <reaction evidence="10">
        <text>ITP + H2O = IDP + phosphate + H(+)</text>
        <dbReference type="Rhea" id="RHEA:28330"/>
        <dbReference type="ChEBI" id="CHEBI:15377"/>
        <dbReference type="ChEBI" id="CHEBI:15378"/>
        <dbReference type="ChEBI" id="CHEBI:43474"/>
        <dbReference type="ChEBI" id="CHEBI:58280"/>
        <dbReference type="ChEBI" id="CHEBI:61402"/>
        <dbReference type="EC" id="3.6.1.73"/>
    </reaction>
</comment>
<keyword evidence="4" id="KW-0547">Nucleotide-binding</keyword>
<evidence type="ECO:0000256" key="5">
    <source>
        <dbReference type="ARBA" id="ARBA00022801"/>
    </source>
</evidence>
<evidence type="ECO:0000256" key="8">
    <source>
        <dbReference type="ARBA" id="ARBA00023211"/>
    </source>
</evidence>
<evidence type="ECO:0000256" key="9">
    <source>
        <dbReference type="ARBA" id="ARBA00038901"/>
    </source>
</evidence>
<dbReference type="Proteomes" id="UP001165085">
    <property type="component" value="Unassembled WGS sequence"/>
</dbReference>
<evidence type="ECO:0000256" key="1">
    <source>
        <dbReference type="ARBA" id="ARBA00001936"/>
    </source>
</evidence>
<evidence type="ECO:0000256" key="4">
    <source>
        <dbReference type="ARBA" id="ARBA00022741"/>
    </source>
</evidence>
<proteinExistence type="predicted"/>
<evidence type="ECO:0000256" key="6">
    <source>
        <dbReference type="ARBA" id="ARBA00022842"/>
    </source>
</evidence>
<dbReference type="GO" id="GO:0006772">
    <property type="term" value="P:thiamine metabolic process"/>
    <property type="evidence" value="ECO:0007669"/>
    <property type="project" value="TreeGrafter"/>
</dbReference>
<keyword evidence="5" id="KW-0378">Hydrolase</keyword>
<dbReference type="GO" id="GO:0009117">
    <property type="term" value="P:nucleotide metabolic process"/>
    <property type="evidence" value="ECO:0007669"/>
    <property type="project" value="UniProtKB-KW"/>
</dbReference>
<accession>A0A9W7A5A1</accession>
<organism evidence="13 14">
    <name type="scientific">Triparma strigata</name>
    <dbReference type="NCBI Taxonomy" id="1606541"/>
    <lineage>
        <taxon>Eukaryota</taxon>
        <taxon>Sar</taxon>
        <taxon>Stramenopiles</taxon>
        <taxon>Ochrophyta</taxon>
        <taxon>Bolidophyceae</taxon>
        <taxon>Parmales</taxon>
        <taxon>Triparmaceae</taxon>
        <taxon>Triparma</taxon>
    </lineage>
</organism>
<keyword evidence="3" id="KW-0479">Metal-binding</keyword>
<dbReference type="AlphaFoldDB" id="A0A9W7A5A1"/>
<comment type="cofactor">
    <cofactor evidence="1">
        <name>Mn(2+)</name>
        <dbReference type="ChEBI" id="CHEBI:29035"/>
    </cofactor>
</comment>